<evidence type="ECO:0000256" key="1">
    <source>
        <dbReference type="SAM" id="Phobius"/>
    </source>
</evidence>
<protein>
    <submittedName>
        <fullName evidence="2">Uncharacterized protein</fullName>
    </submittedName>
</protein>
<reference evidence="2 3" key="1">
    <citation type="submission" date="2019-03" db="EMBL/GenBank/DDBJ databases">
        <title>Subsurface microbial communities from deep shales in Ohio and West Virginia, USA.</title>
        <authorList>
            <person name="Wrighton K."/>
        </authorList>
    </citation>
    <scope>NUCLEOTIDE SEQUENCE [LARGE SCALE GENOMIC DNA]</scope>
    <source>
        <strain evidence="2 3">DSMZ 11287</strain>
    </source>
</reference>
<name>A0A1M7KTD1_9FIRM</name>
<dbReference type="EMBL" id="SOEF01000037">
    <property type="protein sequence ID" value="TDX38292.1"/>
    <property type="molecule type" value="Genomic_DNA"/>
</dbReference>
<sequence length="181" mass="20827">MENIHWSNIIISMIFGVAGGVISIWAKHYFYKVVGKISVETNDSKLVFYQKTAYGDNEETIINSKNKILPGVMEKFNSGKIILDLDLINNSQINKIMRDIYLEVGKTKFDLKNMKTEKVAAGCLRSEKVANISLPPQEIKNINVKSDIKEDILKKIYECSYAYLKWKNKKGKQFKKKIKLK</sequence>
<feature type="transmembrane region" description="Helical" evidence="1">
    <location>
        <begin position="6"/>
        <end position="26"/>
    </location>
</feature>
<keyword evidence="1" id="KW-0472">Membrane</keyword>
<comment type="caution">
    <text evidence="2">The sequence shown here is derived from an EMBL/GenBank/DDBJ whole genome shotgun (WGS) entry which is preliminary data.</text>
</comment>
<gene>
    <name evidence="2" type="ORF">C7954_1376</name>
</gene>
<proteinExistence type="predicted"/>
<keyword evidence="1" id="KW-0812">Transmembrane</keyword>
<dbReference type="RefSeq" id="WP_073158133.1">
    <property type="nucleotide sequence ID" value="NZ_FNDF01000008.1"/>
</dbReference>
<keyword evidence="1" id="KW-1133">Transmembrane helix</keyword>
<dbReference type="AlphaFoldDB" id="A0A1M7KTD1"/>
<evidence type="ECO:0000313" key="2">
    <source>
        <dbReference type="EMBL" id="TDX38292.1"/>
    </source>
</evidence>
<evidence type="ECO:0000313" key="3">
    <source>
        <dbReference type="Proteomes" id="UP000295472"/>
    </source>
</evidence>
<dbReference type="Proteomes" id="UP000295472">
    <property type="component" value="Unassembled WGS sequence"/>
</dbReference>
<organism evidence="2 3">
    <name type="scientific">Halanaerobium congolense</name>
    <dbReference type="NCBI Taxonomy" id="54121"/>
    <lineage>
        <taxon>Bacteria</taxon>
        <taxon>Bacillati</taxon>
        <taxon>Bacillota</taxon>
        <taxon>Clostridia</taxon>
        <taxon>Halanaerobiales</taxon>
        <taxon>Halanaerobiaceae</taxon>
        <taxon>Halanaerobium</taxon>
    </lineage>
</organism>
<dbReference type="GeneID" id="57013712"/>
<accession>A0A1M7KTD1</accession>